<dbReference type="RefSeq" id="XP_013427596.1">
    <property type="nucleotide sequence ID" value="XM_013572142.1"/>
</dbReference>
<keyword evidence="4" id="KW-1185">Reference proteome</keyword>
<feature type="domain" description="Zn(2)-C6 fungal-type" evidence="2">
    <location>
        <begin position="9"/>
        <end position="37"/>
    </location>
</feature>
<dbReference type="GO" id="GO:0008270">
    <property type="term" value="F:zinc ion binding"/>
    <property type="evidence" value="ECO:0007669"/>
    <property type="project" value="InterPro"/>
</dbReference>
<organism evidence="3 4">
    <name type="scientific">Aureobasidium namibiae CBS 147.97</name>
    <dbReference type="NCBI Taxonomy" id="1043004"/>
    <lineage>
        <taxon>Eukaryota</taxon>
        <taxon>Fungi</taxon>
        <taxon>Dikarya</taxon>
        <taxon>Ascomycota</taxon>
        <taxon>Pezizomycotina</taxon>
        <taxon>Dothideomycetes</taxon>
        <taxon>Dothideomycetidae</taxon>
        <taxon>Dothideales</taxon>
        <taxon>Saccotheciaceae</taxon>
        <taxon>Aureobasidium</taxon>
    </lineage>
</organism>
<evidence type="ECO:0000259" key="2">
    <source>
        <dbReference type="PROSITE" id="PS50048"/>
    </source>
</evidence>
<dbReference type="SUPFAM" id="SSF57701">
    <property type="entry name" value="Zn2/Cys6 DNA-binding domain"/>
    <property type="match status" value="1"/>
</dbReference>
<dbReference type="GeneID" id="25410612"/>
<dbReference type="CDD" id="cd00067">
    <property type="entry name" value="GAL4"/>
    <property type="match status" value="1"/>
</dbReference>
<gene>
    <name evidence="3" type="ORF">M436DRAFT_46941</name>
</gene>
<proteinExistence type="predicted"/>
<name>A0A074WUS0_9PEZI</name>
<dbReference type="InterPro" id="IPR001138">
    <property type="entry name" value="Zn2Cys6_DnaBD"/>
</dbReference>
<dbReference type="PANTHER" id="PTHR38111:SF6">
    <property type="entry name" value="FINGER DOMAIN PROTEIN, PUTATIVE (AFU_ORTHOLOGUE AFUA_8G01940)-RELATED"/>
    <property type="match status" value="1"/>
</dbReference>
<evidence type="ECO:0000313" key="3">
    <source>
        <dbReference type="EMBL" id="KEQ73482.1"/>
    </source>
</evidence>
<dbReference type="InterPro" id="IPR053178">
    <property type="entry name" value="Osmoadaptation_assoc"/>
</dbReference>
<dbReference type="AlphaFoldDB" id="A0A074WUS0"/>
<dbReference type="EMBL" id="KL584709">
    <property type="protein sequence ID" value="KEQ73482.1"/>
    <property type="molecule type" value="Genomic_DNA"/>
</dbReference>
<dbReference type="HOGENOM" id="CLU_021599_8_2_1"/>
<dbReference type="Pfam" id="PF00172">
    <property type="entry name" value="Zn_clus"/>
    <property type="match status" value="1"/>
</dbReference>
<protein>
    <recommendedName>
        <fullName evidence="2">Zn(2)-C6 fungal-type domain-containing protein</fullName>
    </recommendedName>
</protein>
<dbReference type="Proteomes" id="UP000027730">
    <property type="component" value="Unassembled WGS sequence"/>
</dbReference>
<accession>A0A074WUS0</accession>
<dbReference type="GO" id="GO:0000981">
    <property type="term" value="F:DNA-binding transcription factor activity, RNA polymerase II-specific"/>
    <property type="evidence" value="ECO:0007669"/>
    <property type="project" value="InterPro"/>
</dbReference>
<dbReference type="OrthoDB" id="4314040at2759"/>
<evidence type="ECO:0000256" key="1">
    <source>
        <dbReference type="ARBA" id="ARBA00023242"/>
    </source>
</evidence>
<sequence length="443" mass="49380">MVCVPRSKGCAACLSKHVKCDEVRPECTRCQKSGRRCPGYHKEIILKHYDADGSRTNSFKSSLEQKDHMVRRSSTNCSKGSKSLITDKLFSTSPSVVSIFTNQVVSTMIVAISPEWQVLLPSQRYTRIWLQEVITRAESDTLLRSSARALSLLCLGITTGAQDVMIVAQSNYTSALKKMQSVISRGNQAFANIQSAAMLLAFYELLRPSSRQAWIQHAGGVASIMKIRGPAVYTKGFDKICYMAMRNYLVSDAIISGTACFLAEADWILQDEQAQEPPEMMFRCHVKLPGLLHDIRNKTADQSSPQKLHTKALALREQMVCCFHTWVLSKGSLDAFPPSCVNSGSLYGYAYKFSELQSLILYCSHYASLIVINNIIMESWEGYRLRFMDECNKAAAEIAACVDQAQSSLLTNLSLKFWLQAAAHGCAPSDASWFMNTIQRLSH</sequence>
<dbReference type="Gene3D" id="4.10.240.10">
    <property type="entry name" value="Zn(2)-C6 fungal-type DNA-binding domain"/>
    <property type="match status" value="1"/>
</dbReference>
<dbReference type="SMART" id="SM00066">
    <property type="entry name" value="GAL4"/>
    <property type="match status" value="1"/>
</dbReference>
<dbReference type="InterPro" id="IPR036864">
    <property type="entry name" value="Zn2-C6_fun-type_DNA-bd_sf"/>
</dbReference>
<keyword evidence="1" id="KW-0539">Nucleus</keyword>
<dbReference type="STRING" id="1043004.A0A074WUS0"/>
<evidence type="ECO:0000313" key="4">
    <source>
        <dbReference type="Proteomes" id="UP000027730"/>
    </source>
</evidence>
<reference evidence="3 4" key="1">
    <citation type="journal article" date="2014" name="BMC Genomics">
        <title>Genome sequencing of four Aureobasidium pullulans varieties: biotechnological potential, stress tolerance, and description of new species.</title>
        <authorList>
            <person name="Gostin Ar C."/>
            <person name="Ohm R.A."/>
            <person name="Kogej T."/>
            <person name="Sonjak S."/>
            <person name="Turk M."/>
            <person name="Zajc J."/>
            <person name="Zalar P."/>
            <person name="Grube M."/>
            <person name="Sun H."/>
            <person name="Han J."/>
            <person name="Sharma A."/>
            <person name="Chiniquy J."/>
            <person name="Ngan C.Y."/>
            <person name="Lipzen A."/>
            <person name="Barry K."/>
            <person name="Grigoriev I.V."/>
            <person name="Gunde-Cimerman N."/>
        </authorList>
    </citation>
    <scope>NUCLEOTIDE SEQUENCE [LARGE SCALE GENOMIC DNA]</scope>
    <source>
        <strain evidence="3 4">CBS 147.97</strain>
    </source>
</reference>
<dbReference type="PANTHER" id="PTHR38111">
    <property type="entry name" value="ZN(2)-C6 FUNGAL-TYPE DOMAIN-CONTAINING PROTEIN-RELATED"/>
    <property type="match status" value="1"/>
</dbReference>
<dbReference type="PROSITE" id="PS50048">
    <property type="entry name" value="ZN2_CY6_FUNGAL_2"/>
    <property type="match status" value="1"/>
</dbReference>